<dbReference type="Proteomes" id="UP000198510">
    <property type="component" value="Unassembled WGS sequence"/>
</dbReference>
<proteinExistence type="predicted"/>
<dbReference type="Pfam" id="PF01261">
    <property type="entry name" value="AP_endonuc_2"/>
    <property type="match status" value="1"/>
</dbReference>
<dbReference type="PANTHER" id="PTHR12110:SF41">
    <property type="entry name" value="INOSOSE DEHYDRATASE"/>
    <property type="match status" value="1"/>
</dbReference>
<dbReference type="InterPro" id="IPR013022">
    <property type="entry name" value="Xyl_isomerase-like_TIM-brl"/>
</dbReference>
<dbReference type="STRING" id="1075417.SAMN05421823_109177"/>
<gene>
    <name evidence="2" type="ORF">SAMN05421823_109177</name>
</gene>
<protein>
    <submittedName>
        <fullName evidence="2">Sugar phosphate isomerase/epimerase</fullName>
    </submittedName>
</protein>
<dbReference type="InterPro" id="IPR036237">
    <property type="entry name" value="Xyl_isomerase-like_sf"/>
</dbReference>
<evidence type="ECO:0000313" key="3">
    <source>
        <dbReference type="Proteomes" id="UP000198510"/>
    </source>
</evidence>
<dbReference type="OrthoDB" id="1121759at2"/>
<keyword evidence="2" id="KW-0413">Isomerase</keyword>
<sequence>MSFTRHEFLKLLGLGAAGAASLSIPRLSAQPTASGRAASGLTLGVASYTFREFSLDETIEMTKRLNLKNIALKSMHMPLDASAADIKAAAKKVRDAGLSLYGAGVIYMKTADEVKQTFEYAKAADLEMIIGVPNHELLDLTNQMVKQYNIKVAIHNHGPGDKLYSSVNDVYAKIKDLDKRIGFCIDVGHVQRIGEDPAKMVEKYKDRLYDMHMKDVNRNDGEGTPLEVGRGLIDIPRLLKTLEKINYQGTVAFEYEKDGKDPIVGLAESVGYVRGILQVV</sequence>
<dbReference type="GO" id="GO:0016853">
    <property type="term" value="F:isomerase activity"/>
    <property type="evidence" value="ECO:0007669"/>
    <property type="project" value="UniProtKB-KW"/>
</dbReference>
<name>A0A1G9PFG0_9BACT</name>
<feature type="domain" description="Xylose isomerase-like TIM barrel" evidence="1">
    <location>
        <begin position="144"/>
        <end position="272"/>
    </location>
</feature>
<dbReference type="InterPro" id="IPR050312">
    <property type="entry name" value="IolE/XylAMocC-like"/>
</dbReference>
<dbReference type="EMBL" id="FNFO01000009">
    <property type="protein sequence ID" value="SDL97454.1"/>
    <property type="molecule type" value="Genomic_DNA"/>
</dbReference>
<dbReference type="PANTHER" id="PTHR12110">
    <property type="entry name" value="HYDROXYPYRUVATE ISOMERASE"/>
    <property type="match status" value="1"/>
</dbReference>
<dbReference type="AlphaFoldDB" id="A0A1G9PFG0"/>
<evidence type="ECO:0000313" key="2">
    <source>
        <dbReference type="EMBL" id="SDL97454.1"/>
    </source>
</evidence>
<dbReference type="Gene3D" id="3.20.20.150">
    <property type="entry name" value="Divalent-metal-dependent TIM barrel enzymes"/>
    <property type="match status" value="1"/>
</dbReference>
<evidence type="ECO:0000259" key="1">
    <source>
        <dbReference type="Pfam" id="PF01261"/>
    </source>
</evidence>
<dbReference type="InterPro" id="IPR006311">
    <property type="entry name" value="TAT_signal"/>
</dbReference>
<keyword evidence="3" id="KW-1185">Reference proteome</keyword>
<dbReference type="PROSITE" id="PS51318">
    <property type="entry name" value="TAT"/>
    <property type="match status" value="1"/>
</dbReference>
<accession>A0A1G9PFG0</accession>
<organism evidence="2 3">
    <name type="scientific">Catalinimonas alkaloidigena</name>
    <dbReference type="NCBI Taxonomy" id="1075417"/>
    <lineage>
        <taxon>Bacteria</taxon>
        <taxon>Pseudomonadati</taxon>
        <taxon>Bacteroidota</taxon>
        <taxon>Cytophagia</taxon>
        <taxon>Cytophagales</taxon>
        <taxon>Catalimonadaceae</taxon>
        <taxon>Catalinimonas</taxon>
    </lineage>
</organism>
<dbReference type="RefSeq" id="WP_089685728.1">
    <property type="nucleotide sequence ID" value="NZ_FNFO01000009.1"/>
</dbReference>
<reference evidence="2 3" key="1">
    <citation type="submission" date="2016-10" db="EMBL/GenBank/DDBJ databases">
        <authorList>
            <person name="de Groot N.N."/>
        </authorList>
    </citation>
    <scope>NUCLEOTIDE SEQUENCE [LARGE SCALE GENOMIC DNA]</scope>
    <source>
        <strain evidence="2 3">DSM 25186</strain>
    </source>
</reference>
<dbReference type="SUPFAM" id="SSF51658">
    <property type="entry name" value="Xylose isomerase-like"/>
    <property type="match status" value="1"/>
</dbReference>